<dbReference type="SMART" id="SM00044">
    <property type="entry name" value="CYCc"/>
    <property type="match status" value="1"/>
</dbReference>
<proteinExistence type="predicted"/>
<dbReference type="PROSITE" id="PS50125">
    <property type="entry name" value="GUANYLATE_CYCLASE_2"/>
    <property type="match status" value="1"/>
</dbReference>
<feature type="domain" description="Guanylate cyclase" evidence="1">
    <location>
        <begin position="186"/>
        <end position="321"/>
    </location>
</feature>
<name>A0A382PSB9_9ZZZZ</name>
<dbReference type="PANTHER" id="PTHR43081:SF18">
    <property type="entry name" value="BLL7624 PROTEIN"/>
    <property type="match status" value="1"/>
</dbReference>
<dbReference type="Pfam" id="PF00211">
    <property type="entry name" value="Guanylate_cyc"/>
    <property type="match status" value="1"/>
</dbReference>
<gene>
    <name evidence="2" type="ORF">METZ01_LOCUS329147</name>
</gene>
<dbReference type="InterPro" id="IPR029787">
    <property type="entry name" value="Nucleotide_cyclase"/>
</dbReference>
<reference evidence="2" key="1">
    <citation type="submission" date="2018-05" db="EMBL/GenBank/DDBJ databases">
        <authorList>
            <person name="Lanie J.A."/>
            <person name="Ng W.-L."/>
            <person name="Kazmierczak K.M."/>
            <person name="Andrzejewski T.M."/>
            <person name="Davidsen T.M."/>
            <person name="Wayne K.J."/>
            <person name="Tettelin H."/>
            <person name="Glass J.I."/>
            <person name="Rusch D."/>
            <person name="Podicherti R."/>
            <person name="Tsui H.-C.T."/>
            <person name="Winkler M.E."/>
        </authorList>
    </citation>
    <scope>NUCLEOTIDE SEQUENCE</scope>
</reference>
<dbReference type="PANTHER" id="PTHR43081">
    <property type="entry name" value="ADENYLATE CYCLASE, TERMINAL-DIFFERENTIATION SPECIFIC-RELATED"/>
    <property type="match status" value="1"/>
</dbReference>
<dbReference type="GO" id="GO:0035556">
    <property type="term" value="P:intracellular signal transduction"/>
    <property type="evidence" value="ECO:0007669"/>
    <property type="project" value="InterPro"/>
</dbReference>
<protein>
    <recommendedName>
        <fullName evidence="1">Guanylate cyclase domain-containing protein</fullName>
    </recommendedName>
</protein>
<feature type="non-terminal residue" evidence="2">
    <location>
        <position position="340"/>
    </location>
</feature>
<dbReference type="CDD" id="cd07302">
    <property type="entry name" value="CHD"/>
    <property type="match status" value="1"/>
</dbReference>
<dbReference type="Gene3D" id="3.30.70.1230">
    <property type="entry name" value="Nucleotide cyclase"/>
    <property type="match status" value="1"/>
</dbReference>
<dbReference type="AlphaFoldDB" id="A0A382PSB9"/>
<evidence type="ECO:0000259" key="1">
    <source>
        <dbReference type="PROSITE" id="PS50125"/>
    </source>
</evidence>
<evidence type="ECO:0000313" key="2">
    <source>
        <dbReference type="EMBL" id="SVC76293.1"/>
    </source>
</evidence>
<dbReference type="InterPro" id="IPR001054">
    <property type="entry name" value="A/G_cyclase"/>
</dbReference>
<organism evidence="2">
    <name type="scientific">marine metagenome</name>
    <dbReference type="NCBI Taxonomy" id="408172"/>
    <lineage>
        <taxon>unclassified sequences</taxon>
        <taxon>metagenomes</taxon>
        <taxon>ecological metagenomes</taxon>
    </lineage>
</organism>
<dbReference type="SUPFAM" id="SSF55073">
    <property type="entry name" value="Nucleotide cyclase"/>
    <property type="match status" value="1"/>
</dbReference>
<feature type="non-terminal residue" evidence="2">
    <location>
        <position position="1"/>
    </location>
</feature>
<dbReference type="EMBL" id="UINC01109453">
    <property type="protein sequence ID" value="SVC76293.1"/>
    <property type="molecule type" value="Genomic_DNA"/>
</dbReference>
<dbReference type="GO" id="GO:0006171">
    <property type="term" value="P:cAMP biosynthetic process"/>
    <property type="evidence" value="ECO:0007669"/>
    <property type="project" value="TreeGrafter"/>
</dbReference>
<accession>A0A382PSB9</accession>
<sequence>TDPLLSLVNKSIKKAISDHEIQVDNKTYLLNMVHLPAFDFITIYATDITAIKLINKFPDKNPNPVMRFNPEYKLQYYNQASSYIIEEWDIEINDLIHDDIIKNLNESQTDLYDDIEQVVGERVYRFSIIRVIEFDFYLIYGTEITDTKDKELILIKLSKYFSPQVYNSIFSGQLDVKISTKRKQLTVFFSDIKGFTTISEKIEPELLTKLITSYLTEMTNIAIEYGGTVDKYIGDAIMIFFGDPESKGIENDAISCVAMALIMKEKLRVIRNKWKRLGVAENLDIRMGIHSDMCTVGNFGSQDRLDYTILGNGVNLASRLENLAQPNEILISENTFNIVK</sequence>
<dbReference type="InterPro" id="IPR050697">
    <property type="entry name" value="Adenylyl/Guanylyl_Cyclase_3/4"/>
</dbReference>